<dbReference type="RefSeq" id="WP_247995585.1">
    <property type="nucleotide sequence ID" value="NZ_CP096021.1"/>
</dbReference>
<dbReference type="Proteomes" id="UP000831768">
    <property type="component" value="Plasmid unnamed2"/>
</dbReference>
<gene>
    <name evidence="1" type="ORF">MW046_15560</name>
</gene>
<evidence type="ECO:0000313" key="2">
    <source>
        <dbReference type="Proteomes" id="UP000831768"/>
    </source>
</evidence>
<protein>
    <submittedName>
        <fullName evidence="1">Uncharacterized protein</fullName>
    </submittedName>
</protein>
<keyword evidence="1" id="KW-0614">Plasmid</keyword>
<sequence length="57" mass="5908">MVAPVGVGELHHEAAVDILDEIATLRGGGLHAVGKTTQRVVASDIEVRETAETQGSD</sequence>
<dbReference type="KEGG" id="haad:MW046_15560"/>
<reference evidence="1" key="1">
    <citation type="submission" date="2022-04" db="EMBL/GenBank/DDBJ databases">
        <title>Halocatena sp. nov., isolated from a salt lake.</title>
        <authorList>
            <person name="Cui H.-L."/>
        </authorList>
    </citation>
    <scope>NUCLEOTIDE SEQUENCE</scope>
    <source>
        <strain evidence="1">AD-1</strain>
        <plasmid evidence="1">unnamed2</plasmid>
    </source>
</reference>
<evidence type="ECO:0000313" key="1">
    <source>
        <dbReference type="EMBL" id="UPM44931.1"/>
    </source>
</evidence>
<proteinExistence type="predicted"/>
<dbReference type="AlphaFoldDB" id="A0A8U0A6X0"/>
<geneLocation type="plasmid" evidence="1 2">
    <name>unnamed2</name>
</geneLocation>
<dbReference type="EMBL" id="CP096021">
    <property type="protein sequence ID" value="UPM44931.1"/>
    <property type="molecule type" value="Genomic_DNA"/>
</dbReference>
<accession>A0A8U0A6X0</accession>
<name>A0A8U0A6X0_9EURY</name>
<dbReference type="GeneID" id="71929493"/>
<organism evidence="1 2">
    <name type="scientific">Halocatena salina</name>
    <dbReference type="NCBI Taxonomy" id="2934340"/>
    <lineage>
        <taxon>Archaea</taxon>
        <taxon>Methanobacteriati</taxon>
        <taxon>Methanobacteriota</taxon>
        <taxon>Stenosarchaea group</taxon>
        <taxon>Halobacteria</taxon>
        <taxon>Halobacteriales</taxon>
        <taxon>Natronomonadaceae</taxon>
        <taxon>Halocatena</taxon>
    </lineage>
</organism>
<keyword evidence="2" id="KW-1185">Reference proteome</keyword>